<proteinExistence type="predicted"/>
<dbReference type="OrthoDB" id="9971592at2759"/>
<name>A0A9Q1K702_9CARY</name>
<dbReference type="PANTHER" id="PTHR48150:SF1">
    <property type="entry name" value="COX19 FAMILY PROTEIN (CHCH MOTIF)"/>
    <property type="match status" value="1"/>
</dbReference>
<evidence type="ECO:0000259" key="2">
    <source>
        <dbReference type="Pfam" id="PF06747"/>
    </source>
</evidence>
<dbReference type="SUPFAM" id="SSF47072">
    <property type="entry name" value="Cysteine alpha-hairpin motif"/>
    <property type="match status" value="1"/>
</dbReference>
<dbReference type="InterPro" id="IPR009069">
    <property type="entry name" value="Cys_alpha_HP_mot_SF"/>
</dbReference>
<dbReference type="Pfam" id="PF06747">
    <property type="entry name" value="CHCH"/>
    <property type="match status" value="1"/>
</dbReference>
<dbReference type="Proteomes" id="UP001153076">
    <property type="component" value="Unassembled WGS sequence"/>
</dbReference>
<dbReference type="PROSITE" id="PS51808">
    <property type="entry name" value="CHCH"/>
    <property type="match status" value="1"/>
</dbReference>
<accession>A0A9Q1K702</accession>
<dbReference type="InterPro" id="IPR010625">
    <property type="entry name" value="CHCH"/>
</dbReference>
<comment type="caution">
    <text evidence="3">The sequence shown here is derived from an EMBL/GenBank/DDBJ whole genome shotgun (WGS) entry which is preliminary data.</text>
</comment>
<keyword evidence="4" id="KW-1185">Reference proteome</keyword>
<sequence>MASRAESPPYPSAARISDSPCYPQYTASLKCLEQYNSDKSKCQEHFDVYKECKKKEFNGGEVLLRKKEGVTTFIFLRSSAAGILPPQTSSTSTRARACQSGYAANNIKLQAAVVAVVSCPAKYMFLQLSTINFSVSIFAGAAKDYFLDNVRVHYAQHLDASS</sequence>
<protein>
    <recommendedName>
        <fullName evidence="2">CHCH domain-containing protein</fullName>
    </recommendedName>
</protein>
<organism evidence="3 4">
    <name type="scientific">Carnegiea gigantea</name>
    <dbReference type="NCBI Taxonomy" id="171969"/>
    <lineage>
        <taxon>Eukaryota</taxon>
        <taxon>Viridiplantae</taxon>
        <taxon>Streptophyta</taxon>
        <taxon>Embryophyta</taxon>
        <taxon>Tracheophyta</taxon>
        <taxon>Spermatophyta</taxon>
        <taxon>Magnoliopsida</taxon>
        <taxon>eudicotyledons</taxon>
        <taxon>Gunneridae</taxon>
        <taxon>Pentapetalae</taxon>
        <taxon>Caryophyllales</taxon>
        <taxon>Cactineae</taxon>
        <taxon>Cactaceae</taxon>
        <taxon>Cactoideae</taxon>
        <taxon>Echinocereeae</taxon>
        <taxon>Carnegiea</taxon>
    </lineage>
</organism>
<keyword evidence="1" id="KW-1015">Disulfide bond</keyword>
<dbReference type="AlphaFoldDB" id="A0A9Q1K702"/>
<dbReference type="PANTHER" id="PTHR48150">
    <property type="entry name" value="CYTOCHROME C OXIDASE-ASSEMBLY FACTOR COX23, MITOCHONDRIAL"/>
    <property type="match status" value="1"/>
</dbReference>
<evidence type="ECO:0000313" key="3">
    <source>
        <dbReference type="EMBL" id="KAJ8438506.1"/>
    </source>
</evidence>
<evidence type="ECO:0000313" key="4">
    <source>
        <dbReference type="Proteomes" id="UP001153076"/>
    </source>
</evidence>
<feature type="domain" description="CHCH" evidence="2">
    <location>
        <begin position="21"/>
        <end position="55"/>
    </location>
</feature>
<gene>
    <name evidence="3" type="ORF">Cgig2_008993</name>
</gene>
<reference evidence="3" key="1">
    <citation type="submission" date="2022-04" db="EMBL/GenBank/DDBJ databases">
        <title>Carnegiea gigantea Genome sequencing and assembly v2.</title>
        <authorList>
            <person name="Copetti D."/>
            <person name="Sanderson M.J."/>
            <person name="Burquez A."/>
            <person name="Wojciechowski M.F."/>
        </authorList>
    </citation>
    <scope>NUCLEOTIDE SEQUENCE</scope>
    <source>
        <strain evidence="3">SGP5-SGP5p</strain>
        <tissue evidence="3">Aerial part</tissue>
    </source>
</reference>
<dbReference type="EMBL" id="JAKOGI010000252">
    <property type="protein sequence ID" value="KAJ8438506.1"/>
    <property type="molecule type" value="Genomic_DNA"/>
</dbReference>
<evidence type="ECO:0000256" key="1">
    <source>
        <dbReference type="ARBA" id="ARBA00023157"/>
    </source>
</evidence>